<accession>A0ACB0FMW7</accession>
<proteinExistence type="predicted"/>
<reference evidence="1" key="1">
    <citation type="submission" date="2023-05" db="EMBL/GenBank/DDBJ databases">
        <authorList>
            <consortium name="ELIXIR-Norway"/>
        </authorList>
    </citation>
    <scope>NUCLEOTIDE SEQUENCE</scope>
</reference>
<gene>
    <name evidence="1" type="ORF">MRATA1EN3_LOCUS24584</name>
</gene>
<sequence length="161" mass="17419">MVSISLPLCILMVYIWTLWMLPFPLVVSEVSGAPRLWLGPPTRGPEANSPQRSGGEWISGEDVWQLPRSAVDSQRYKWILCQTWGPPFSRARSLAIRVRGGSCPSCTKTPGWEGAAPRRAPLSQTAAWTPQGGEGCPMPPSLCKTSPPPSLTPASCFEAAT</sequence>
<evidence type="ECO:0000313" key="1">
    <source>
        <dbReference type="EMBL" id="CAI9713371.1"/>
    </source>
</evidence>
<evidence type="ECO:0000313" key="2">
    <source>
        <dbReference type="Proteomes" id="UP001162501"/>
    </source>
</evidence>
<dbReference type="Proteomes" id="UP001162501">
    <property type="component" value="Chromosome 8"/>
</dbReference>
<dbReference type="EMBL" id="OX596092">
    <property type="protein sequence ID" value="CAI9713371.1"/>
    <property type="molecule type" value="Genomic_DNA"/>
</dbReference>
<protein>
    <submittedName>
        <fullName evidence="1">Uncharacterized protein</fullName>
    </submittedName>
</protein>
<organism evidence="1 2">
    <name type="scientific">Rangifer tarandus platyrhynchus</name>
    <name type="common">Svalbard reindeer</name>
    <dbReference type="NCBI Taxonomy" id="3082113"/>
    <lineage>
        <taxon>Eukaryota</taxon>
        <taxon>Metazoa</taxon>
        <taxon>Chordata</taxon>
        <taxon>Craniata</taxon>
        <taxon>Vertebrata</taxon>
        <taxon>Euteleostomi</taxon>
        <taxon>Mammalia</taxon>
        <taxon>Eutheria</taxon>
        <taxon>Laurasiatheria</taxon>
        <taxon>Artiodactyla</taxon>
        <taxon>Ruminantia</taxon>
        <taxon>Pecora</taxon>
        <taxon>Cervidae</taxon>
        <taxon>Odocoileinae</taxon>
        <taxon>Rangifer</taxon>
    </lineage>
</organism>
<name>A0ACB0FMW7_RANTA</name>